<dbReference type="PANTHER" id="PTHR47326:SF1">
    <property type="entry name" value="HTH PSQ-TYPE DOMAIN-CONTAINING PROTEIN"/>
    <property type="match status" value="1"/>
</dbReference>
<dbReference type="AlphaFoldDB" id="A0AA38MFZ4"/>
<sequence length="116" mass="13436">MVYVVADGNARLARELWIDQFLNRAILYSRTFTSVVQHLRDHGTFQPQTHDRGRDRTERILQAEEQISERVEEELDISTRRLAAEVGVLQFVTHCTLKEQGPHPYHAQKVQAFGAH</sequence>
<protein>
    <submittedName>
        <fullName evidence="2">Uncharacterized protein</fullName>
    </submittedName>
</protein>
<gene>
    <name evidence="2" type="ORF">Zmor_014874</name>
</gene>
<evidence type="ECO:0000256" key="1">
    <source>
        <dbReference type="SAM" id="Coils"/>
    </source>
</evidence>
<feature type="coiled-coil region" evidence="1">
    <location>
        <begin position="54"/>
        <end position="81"/>
    </location>
</feature>
<accession>A0AA38MFZ4</accession>
<reference evidence="2" key="1">
    <citation type="journal article" date="2023" name="G3 (Bethesda)">
        <title>Whole genome assemblies of Zophobas morio and Tenebrio molitor.</title>
        <authorList>
            <person name="Kaur S."/>
            <person name="Stinson S.A."/>
            <person name="diCenzo G.C."/>
        </authorList>
    </citation>
    <scope>NUCLEOTIDE SEQUENCE</scope>
    <source>
        <strain evidence="2">QUZm001</strain>
    </source>
</reference>
<dbReference type="EMBL" id="JALNTZ010000004">
    <property type="protein sequence ID" value="KAJ3655760.1"/>
    <property type="molecule type" value="Genomic_DNA"/>
</dbReference>
<keyword evidence="1" id="KW-0175">Coiled coil</keyword>
<dbReference type="Proteomes" id="UP001168821">
    <property type="component" value="Unassembled WGS sequence"/>
</dbReference>
<keyword evidence="3" id="KW-1185">Reference proteome</keyword>
<proteinExistence type="predicted"/>
<dbReference type="PANTHER" id="PTHR47326">
    <property type="entry name" value="TRANSPOSABLE ELEMENT TC3 TRANSPOSASE-LIKE PROTEIN"/>
    <property type="match status" value="1"/>
</dbReference>
<name>A0AA38MFZ4_9CUCU</name>
<evidence type="ECO:0000313" key="3">
    <source>
        <dbReference type="Proteomes" id="UP001168821"/>
    </source>
</evidence>
<organism evidence="2 3">
    <name type="scientific">Zophobas morio</name>
    <dbReference type="NCBI Taxonomy" id="2755281"/>
    <lineage>
        <taxon>Eukaryota</taxon>
        <taxon>Metazoa</taxon>
        <taxon>Ecdysozoa</taxon>
        <taxon>Arthropoda</taxon>
        <taxon>Hexapoda</taxon>
        <taxon>Insecta</taxon>
        <taxon>Pterygota</taxon>
        <taxon>Neoptera</taxon>
        <taxon>Endopterygota</taxon>
        <taxon>Coleoptera</taxon>
        <taxon>Polyphaga</taxon>
        <taxon>Cucujiformia</taxon>
        <taxon>Tenebrionidae</taxon>
        <taxon>Zophobas</taxon>
    </lineage>
</organism>
<evidence type="ECO:0000313" key="2">
    <source>
        <dbReference type="EMBL" id="KAJ3655760.1"/>
    </source>
</evidence>
<comment type="caution">
    <text evidence="2">The sequence shown here is derived from an EMBL/GenBank/DDBJ whole genome shotgun (WGS) entry which is preliminary data.</text>
</comment>